<evidence type="ECO:0000313" key="1">
    <source>
        <dbReference type="EMBL" id="GFH32305.1"/>
    </source>
</evidence>
<feature type="non-terminal residue" evidence="1">
    <location>
        <position position="71"/>
    </location>
</feature>
<dbReference type="EMBL" id="BLLF01006497">
    <property type="protein sequence ID" value="GFH32305.1"/>
    <property type="molecule type" value="Genomic_DNA"/>
</dbReference>
<name>A0A6A0AIF1_HAELA</name>
<reference evidence="1 2" key="1">
    <citation type="submission" date="2020-02" db="EMBL/GenBank/DDBJ databases">
        <title>Draft genome sequence of Haematococcus lacustris strain NIES-144.</title>
        <authorList>
            <person name="Morimoto D."/>
            <person name="Nakagawa S."/>
            <person name="Yoshida T."/>
            <person name="Sawayama S."/>
        </authorList>
    </citation>
    <scope>NUCLEOTIDE SEQUENCE [LARGE SCALE GENOMIC DNA]</scope>
    <source>
        <strain evidence="1 2">NIES-144</strain>
    </source>
</reference>
<protein>
    <submittedName>
        <fullName evidence="1">Uncharacterized protein</fullName>
    </submittedName>
</protein>
<keyword evidence="2" id="KW-1185">Reference proteome</keyword>
<gene>
    <name evidence="1" type="ORF">HaLaN_31503</name>
</gene>
<comment type="caution">
    <text evidence="1">The sequence shown here is derived from an EMBL/GenBank/DDBJ whole genome shotgun (WGS) entry which is preliminary data.</text>
</comment>
<feature type="non-terminal residue" evidence="1">
    <location>
        <position position="1"/>
    </location>
</feature>
<organism evidence="1 2">
    <name type="scientific">Haematococcus lacustris</name>
    <name type="common">Green alga</name>
    <name type="synonym">Haematococcus pluvialis</name>
    <dbReference type="NCBI Taxonomy" id="44745"/>
    <lineage>
        <taxon>Eukaryota</taxon>
        <taxon>Viridiplantae</taxon>
        <taxon>Chlorophyta</taxon>
        <taxon>core chlorophytes</taxon>
        <taxon>Chlorophyceae</taxon>
        <taxon>CS clade</taxon>
        <taxon>Chlamydomonadales</taxon>
        <taxon>Haematococcaceae</taxon>
        <taxon>Haematococcus</taxon>
    </lineage>
</organism>
<dbReference type="AlphaFoldDB" id="A0A6A0AIF1"/>
<evidence type="ECO:0000313" key="2">
    <source>
        <dbReference type="Proteomes" id="UP000485058"/>
    </source>
</evidence>
<dbReference type="Proteomes" id="UP000485058">
    <property type="component" value="Unassembled WGS sequence"/>
</dbReference>
<proteinExistence type="predicted"/>
<accession>A0A6A0AIF1</accession>
<sequence>MISCKHHDRHHLLKQASDASITCFFPMQHISPPQPGAAERRRVVAAAFGCSHTRMQGESSPCGRLHVPTKM</sequence>